<dbReference type="Pfam" id="PF01008">
    <property type="entry name" value="IF-2B"/>
    <property type="match status" value="1"/>
</dbReference>
<comment type="similarity">
    <text evidence="3">Belongs to the EIF-2B alpha/beta/delta subunits family. MtnA subfamily.</text>
</comment>
<dbReference type="InterPro" id="IPR037171">
    <property type="entry name" value="NagB/RpiA_transferase-like"/>
</dbReference>
<dbReference type="InterPro" id="IPR005251">
    <property type="entry name" value="IF-M1Pi"/>
</dbReference>
<dbReference type="PANTHER" id="PTHR43475">
    <property type="entry name" value="METHYLTHIORIBOSE-1-PHOSPHATE ISOMERASE"/>
    <property type="match status" value="1"/>
</dbReference>
<dbReference type="InterPro" id="IPR011559">
    <property type="entry name" value="Initiation_fac_2B_a/b/d"/>
</dbReference>
<dbReference type="Gene3D" id="3.40.50.10470">
    <property type="entry name" value="Translation initiation factor eif-2b, domain 2"/>
    <property type="match status" value="1"/>
</dbReference>
<dbReference type="FunFam" id="1.20.120.420:FF:000001">
    <property type="entry name" value="Methylthioribose-1-phosphate isomerase"/>
    <property type="match status" value="1"/>
</dbReference>
<dbReference type="EMBL" id="VUMV01000001">
    <property type="protein sequence ID" value="MST81103.1"/>
    <property type="molecule type" value="Genomic_DNA"/>
</dbReference>
<dbReference type="Gene3D" id="1.20.120.420">
    <property type="entry name" value="translation initiation factor eif-2b, domain 1"/>
    <property type="match status" value="1"/>
</dbReference>
<reference evidence="4 5" key="1">
    <citation type="submission" date="2019-08" db="EMBL/GenBank/DDBJ databases">
        <title>In-depth cultivation of the pig gut microbiome towards novel bacterial diversity and tailored functional studies.</title>
        <authorList>
            <person name="Wylensek D."/>
            <person name="Hitch T.C.A."/>
            <person name="Clavel T."/>
        </authorList>
    </citation>
    <scope>NUCLEOTIDE SEQUENCE [LARGE SCALE GENOMIC DNA]</scope>
    <source>
        <strain evidence="4 5">Oil+RF-744-WCA-WT-13</strain>
    </source>
</reference>
<feature type="binding site" evidence="3">
    <location>
        <position position="99"/>
    </location>
    <ligand>
        <name>substrate</name>
    </ligand>
</feature>
<keyword evidence="5" id="KW-1185">Reference proteome</keyword>
<keyword evidence="3" id="KW-0028">Amino-acid biosynthesis</keyword>
<comment type="catalytic activity">
    <reaction evidence="2 3">
        <text>5-(methylsulfanyl)-alpha-D-ribose 1-phosphate = 5-(methylsulfanyl)-D-ribulose 1-phosphate</text>
        <dbReference type="Rhea" id="RHEA:19989"/>
        <dbReference type="ChEBI" id="CHEBI:58533"/>
        <dbReference type="ChEBI" id="CHEBI:58548"/>
        <dbReference type="EC" id="5.3.1.23"/>
    </reaction>
</comment>
<protein>
    <recommendedName>
        <fullName evidence="3">Methylthioribose-1-phosphate isomerase</fullName>
        <shortName evidence="3">M1Pi</shortName>
        <shortName evidence="3">MTR-1-P isomerase</shortName>
        <ecNumber evidence="3">5.3.1.23</ecNumber>
    </recommendedName>
    <alternativeName>
        <fullName evidence="3">S-methyl-5-thioribose-1-phosphate isomerase</fullName>
    </alternativeName>
</protein>
<comment type="pathway">
    <text evidence="3">Amino-acid biosynthesis; L-methionine biosynthesis via salvage pathway; L-methionine from S-methyl-5-thio-alpha-D-ribose 1-phosphate: step 1/6.</text>
</comment>
<dbReference type="GO" id="GO:0019509">
    <property type="term" value="P:L-methionine salvage from methylthioadenosine"/>
    <property type="evidence" value="ECO:0007669"/>
    <property type="project" value="UniProtKB-UniRule"/>
</dbReference>
<gene>
    <name evidence="3 4" type="primary">mtnA</name>
    <name evidence="4" type="ORF">FYJ60_01975</name>
</gene>
<dbReference type="GO" id="GO:0046523">
    <property type="term" value="F:S-methyl-5-thioribose-1-phosphate isomerase activity"/>
    <property type="evidence" value="ECO:0007669"/>
    <property type="project" value="UniProtKB-UniRule"/>
</dbReference>
<evidence type="ECO:0000256" key="1">
    <source>
        <dbReference type="ARBA" id="ARBA00023235"/>
    </source>
</evidence>
<sequence>MSSLNDFFEKVITVKWGPEKKSVDIIDQTLLPNTIKRIQIRTQEEIWEAIKKLRVRGAPAIGVSAAYGMAVIANDIPDEDYEGFYTKFKASKEYLATSRPTAVNLFWALNRMEDTVKANREKPVSEIRRLLYAEAEKIREEDVQISRNIGETGFRLMEELKEDGKELGILTHCNAGTLCSAKYGTATAPMYMALEHGWKGTDMHVYCDETRPLLQGARLTSFELYNAGITTSVQCDNMAALLMKTGKIKIIFVGCDRVAANGDAANKIGTSALAVLAHHYGVPMYICAPSSTIDMATPTGDDIPIEMRDPEEIKSMWYKEPMAPAGVDASFNPAFDVADHRLITGIITEKGLCSAPYEEAFRKFGIK</sequence>
<dbReference type="FunFam" id="3.40.50.10470:FF:000006">
    <property type="entry name" value="Methylthioribose-1-phosphate isomerase"/>
    <property type="match status" value="1"/>
</dbReference>
<dbReference type="EC" id="5.3.1.23" evidence="3"/>
<evidence type="ECO:0000313" key="4">
    <source>
        <dbReference type="EMBL" id="MST81103.1"/>
    </source>
</evidence>
<evidence type="ECO:0000256" key="2">
    <source>
        <dbReference type="ARBA" id="ARBA00052401"/>
    </source>
</evidence>
<dbReference type="HAMAP" id="MF_01678">
    <property type="entry name" value="Salvage_MtnA"/>
    <property type="match status" value="1"/>
</dbReference>
<comment type="function">
    <text evidence="3">Catalyzes the interconversion of methylthioribose-1-phosphate (MTR-1-P) into methylthioribulose-1-phosphate (MTRu-1-P).</text>
</comment>
<feature type="binding site" evidence="3">
    <location>
        <begin position="56"/>
        <end position="58"/>
    </location>
    <ligand>
        <name>substrate</name>
    </ligand>
</feature>
<dbReference type="UniPathway" id="UPA00904">
    <property type="reaction ID" value="UER00874"/>
</dbReference>
<dbReference type="SUPFAM" id="SSF100950">
    <property type="entry name" value="NagB/RpiA/CoA transferase-like"/>
    <property type="match status" value="1"/>
</dbReference>
<feature type="binding site" evidence="3">
    <location>
        <begin position="266"/>
        <end position="267"/>
    </location>
    <ligand>
        <name>substrate</name>
    </ligand>
</feature>
<dbReference type="AlphaFoldDB" id="A0A7X2P7E9"/>
<dbReference type="NCBIfam" id="TIGR00524">
    <property type="entry name" value="eIF-2B_rel"/>
    <property type="match status" value="1"/>
</dbReference>
<evidence type="ECO:0000256" key="3">
    <source>
        <dbReference type="HAMAP-Rule" id="MF_01678"/>
    </source>
</evidence>
<keyword evidence="1 3" id="KW-0413">Isomerase</keyword>
<dbReference type="PANTHER" id="PTHR43475:SF1">
    <property type="entry name" value="METHYLTHIORIBOSE-1-PHOSPHATE ISOMERASE"/>
    <property type="match status" value="1"/>
</dbReference>
<feature type="site" description="Transition state stabilizer" evidence="3">
    <location>
        <position position="173"/>
    </location>
</feature>
<keyword evidence="3" id="KW-0486">Methionine biosynthesis</keyword>
<feature type="binding site" evidence="3">
    <location>
        <position position="215"/>
    </location>
    <ligand>
        <name>substrate</name>
    </ligand>
</feature>
<dbReference type="InterPro" id="IPR042529">
    <property type="entry name" value="IF_2B-like_C"/>
</dbReference>
<evidence type="ECO:0000313" key="5">
    <source>
        <dbReference type="Proteomes" id="UP000466864"/>
    </source>
</evidence>
<dbReference type="Proteomes" id="UP000466864">
    <property type="component" value="Unassembled WGS sequence"/>
</dbReference>
<dbReference type="InterPro" id="IPR027363">
    <property type="entry name" value="M1Pi_N"/>
</dbReference>
<dbReference type="RefSeq" id="WP_154456898.1">
    <property type="nucleotide sequence ID" value="NZ_VUMV01000001.1"/>
</dbReference>
<dbReference type="NCBIfam" id="NF004326">
    <property type="entry name" value="PRK05720.1"/>
    <property type="match status" value="1"/>
</dbReference>
<proteinExistence type="inferred from homology"/>
<name>A0A7X2P7E9_9FIRM</name>
<feature type="active site" description="Proton donor" evidence="3">
    <location>
        <position position="256"/>
    </location>
</feature>
<comment type="caution">
    <text evidence="4">The sequence shown here is derived from an EMBL/GenBank/DDBJ whole genome shotgun (WGS) entry which is preliminary data.</text>
</comment>
<accession>A0A7X2P7E9</accession>
<dbReference type="InterPro" id="IPR000649">
    <property type="entry name" value="IF-2B-related"/>
</dbReference>
<organism evidence="4 5">
    <name type="scientific">Bilifractor porci</name>
    <dbReference type="NCBI Taxonomy" id="2606636"/>
    <lineage>
        <taxon>Bacteria</taxon>
        <taxon>Bacillati</taxon>
        <taxon>Bacillota</taxon>
        <taxon>Clostridia</taxon>
        <taxon>Lachnospirales</taxon>
        <taxon>Lachnospiraceae</taxon>
        <taxon>Bilifractor</taxon>
    </lineage>
</organism>
<dbReference type="NCBIfam" id="TIGR00512">
    <property type="entry name" value="salvage_mtnA"/>
    <property type="match status" value="1"/>
</dbReference>